<accession>A0ABU9BWA4</accession>
<evidence type="ECO:0000313" key="3">
    <source>
        <dbReference type="Proteomes" id="UP001371218"/>
    </source>
</evidence>
<evidence type="ECO:0000256" key="1">
    <source>
        <dbReference type="SAM" id="SignalP"/>
    </source>
</evidence>
<evidence type="ECO:0008006" key="4">
    <source>
        <dbReference type="Google" id="ProtNLM"/>
    </source>
</evidence>
<dbReference type="InterPro" id="IPR029033">
    <property type="entry name" value="His_PPase_superfam"/>
</dbReference>
<dbReference type="SUPFAM" id="SSF53254">
    <property type="entry name" value="Phosphoglycerate mutase-like"/>
    <property type="match status" value="1"/>
</dbReference>
<name>A0ABU9BWA4_9BURK</name>
<dbReference type="CDD" id="cd07040">
    <property type="entry name" value="HP"/>
    <property type="match status" value="1"/>
</dbReference>
<proteinExistence type="predicted"/>
<sequence>MSDLIRGWRRLAVSTAATLATAAGALFTTSSLASMVAPSGPPNPDDWVTPSQVGQTLATLRTGGYVLVMRHATTDPSQVDQQPVDLKDCSTQRNLTDIGRLNARGWGRVLRASAVPVGSVLASEYCRTRETAEYLGYPAWTSNAALTMPVPHNADSEAQQGRALKALVSIEPASGTNTLLITHNVNLVAAFGSDAAQVGEADLIVLKPGPVDASVVARLRIRDVAQYARDTSLLKAADEKEGAK</sequence>
<keyword evidence="1" id="KW-0732">Signal</keyword>
<feature type="signal peptide" evidence="1">
    <location>
        <begin position="1"/>
        <end position="33"/>
    </location>
</feature>
<dbReference type="RefSeq" id="WP_341428683.1">
    <property type="nucleotide sequence ID" value="NZ_JBBUTG010000026.1"/>
</dbReference>
<dbReference type="Proteomes" id="UP001371218">
    <property type="component" value="Unassembled WGS sequence"/>
</dbReference>
<protein>
    <recommendedName>
        <fullName evidence="4">Histidine phosphatase family protein</fullName>
    </recommendedName>
</protein>
<dbReference type="EMBL" id="JBBUTG010000026">
    <property type="protein sequence ID" value="MEK8034256.1"/>
    <property type="molecule type" value="Genomic_DNA"/>
</dbReference>
<feature type="chain" id="PRO_5046788103" description="Histidine phosphatase family protein" evidence="1">
    <location>
        <begin position="34"/>
        <end position="244"/>
    </location>
</feature>
<organism evidence="2 3">
    <name type="scientific">Ideonella lacteola</name>
    <dbReference type="NCBI Taxonomy" id="2984193"/>
    <lineage>
        <taxon>Bacteria</taxon>
        <taxon>Pseudomonadati</taxon>
        <taxon>Pseudomonadota</taxon>
        <taxon>Betaproteobacteria</taxon>
        <taxon>Burkholderiales</taxon>
        <taxon>Sphaerotilaceae</taxon>
        <taxon>Ideonella</taxon>
    </lineage>
</organism>
<reference evidence="2 3" key="1">
    <citation type="submission" date="2024-04" db="EMBL/GenBank/DDBJ databases">
        <title>Novel species of the genus Ideonella isolated from streams.</title>
        <authorList>
            <person name="Lu H."/>
        </authorList>
    </citation>
    <scope>NUCLEOTIDE SEQUENCE [LARGE SCALE GENOMIC DNA]</scope>
    <source>
        <strain evidence="2 3">DXS29W</strain>
    </source>
</reference>
<gene>
    <name evidence="2" type="ORF">AACH06_25805</name>
</gene>
<evidence type="ECO:0000313" key="2">
    <source>
        <dbReference type="EMBL" id="MEK8034256.1"/>
    </source>
</evidence>
<comment type="caution">
    <text evidence="2">The sequence shown here is derived from an EMBL/GenBank/DDBJ whole genome shotgun (WGS) entry which is preliminary data.</text>
</comment>
<keyword evidence="3" id="KW-1185">Reference proteome</keyword>
<dbReference type="Gene3D" id="3.40.50.1240">
    <property type="entry name" value="Phosphoglycerate mutase-like"/>
    <property type="match status" value="1"/>
</dbReference>